<accession>A0A6A4W1S7</accession>
<keyword evidence="3" id="KW-1185">Reference proteome</keyword>
<evidence type="ECO:0000313" key="3">
    <source>
        <dbReference type="Proteomes" id="UP000440578"/>
    </source>
</evidence>
<name>A0A6A4W1S7_AMPAM</name>
<dbReference type="OrthoDB" id="6247875at2759"/>
<protein>
    <submittedName>
        <fullName evidence="2">Uncharacterized protein</fullName>
    </submittedName>
</protein>
<evidence type="ECO:0000256" key="1">
    <source>
        <dbReference type="SAM" id="MobiDB-lite"/>
    </source>
</evidence>
<proteinExistence type="predicted"/>
<dbReference type="Proteomes" id="UP000440578">
    <property type="component" value="Unassembled WGS sequence"/>
</dbReference>
<dbReference type="AlphaFoldDB" id="A0A6A4W1S7"/>
<organism evidence="2 3">
    <name type="scientific">Amphibalanus amphitrite</name>
    <name type="common">Striped barnacle</name>
    <name type="synonym">Balanus amphitrite</name>
    <dbReference type="NCBI Taxonomy" id="1232801"/>
    <lineage>
        <taxon>Eukaryota</taxon>
        <taxon>Metazoa</taxon>
        <taxon>Ecdysozoa</taxon>
        <taxon>Arthropoda</taxon>
        <taxon>Crustacea</taxon>
        <taxon>Multicrustacea</taxon>
        <taxon>Cirripedia</taxon>
        <taxon>Thoracica</taxon>
        <taxon>Thoracicalcarea</taxon>
        <taxon>Balanomorpha</taxon>
        <taxon>Balanoidea</taxon>
        <taxon>Balanidae</taxon>
        <taxon>Amphibalaninae</taxon>
        <taxon>Amphibalanus</taxon>
    </lineage>
</organism>
<sequence length="99" mass="9850">MPQPGVMSAKRKSPPSKLSDAEGDPDLAMSEGGGALSGDGRESPAGQGGGGGGGGGLSPRHEPPSSGEELLAQRRSMESVLRRLSSRLLDEAGPPVSSA</sequence>
<feature type="compositionally biased region" description="Gly residues" evidence="1">
    <location>
        <begin position="46"/>
        <end position="57"/>
    </location>
</feature>
<evidence type="ECO:0000313" key="2">
    <source>
        <dbReference type="EMBL" id="KAF0297704.1"/>
    </source>
</evidence>
<reference evidence="2 3" key="1">
    <citation type="submission" date="2019-07" db="EMBL/GenBank/DDBJ databases">
        <title>Draft genome assembly of a fouling barnacle, Amphibalanus amphitrite (Darwin, 1854): The first reference genome for Thecostraca.</title>
        <authorList>
            <person name="Kim W."/>
        </authorList>
    </citation>
    <scope>NUCLEOTIDE SEQUENCE [LARGE SCALE GENOMIC DNA]</scope>
    <source>
        <strain evidence="2">SNU_AA5</strain>
        <tissue evidence="2">Soma without cirri and trophi</tissue>
    </source>
</reference>
<comment type="caution">
    <text evidence="2">The sequence shown here is derived from an EMBL/GenBank/DDBJ whole genome shotgun (WGS) entry which is preliminary data.</text>
</comment>
<gene>
    <name evidence="2" type="ORF">FJT64_004907</name>
</gene>
<dbReference type="EMBL" id="VIIS01001477">
    <property type="protein sequence ID" value="KAF0297704.1"/>
    <property type="molecule type" value="Genomic_DNA"/>
</dbReference>
<feature type="region of interest" description="Disordered" evidence="1">
    <location>
        <begin position="1"/>
        <end position="78"/>
    </location>
</feature>